<dbReference type="Proteomes" id="UP000838821">
    <property type="component" value="Unassembled WGS sequence"/>
</dbReference>
<evidence type="ECO:0000313" key="1">
    <source>
        <dbReference type="EMBL" id="CAH1211098.1"/>
    </source>
</evidence>
<evidence type="ECO:0000313" key="2">
    <source>
        <dbReference type="Proteomes" id="UP000838821"/>
    </source>
</evidence>
<accession>A0ABM9CF94</accession>
<sequence length="64" mass="7015">MTVQSDTLEISALHYRTGEPIRITADNGLKSEGKRIDAKITTENLATTKANSDAKRVIAGWNLE</sequence>
<organism evidence="1 2">
    <name type="scientific">Paenibacillus allorhizoplanae</name>
    <dbReference type="NCBI Taxonomy" id="2905648"/>
    <lineage>
        <taxon>Bacteria</taxon>
        <taxon>Bacillati</taxon>
        <taxon>Bacillota</taxon>
        <taxon>Bacilli</taxon>
        <taxon>Bacillales</taxon>
        <taxon>Paenibacillaceae</taxon>
        <taxon>Paenibacillus</taxon>
    </lineage>
</organism>
<protein>
    <submittedName>
        <fullName evidence="1">Uncharacterized protein</fullName>
    </submittedName>
</protein>
<keyword evidence="2" id="KW-1185">Reference proteome</keyword>
<proteinExistence type="predicted"/>
<dbReference type="EMBL" id="CAKMMW010000010">
    <property type="protein sequence ID" value="CAH1211098.1"/>
    <property type="molecule type" value="Genomic_DNA"/>
</dbReference>
<name>A0ABM9CF94_9BACL</name>
<comment type="caution">
    <text evidence="1">The sequence shown here is derived from an EMBL/GenBank/DDBJ whole genome shotgun (WGS) entry which is preliminary data.</text>
</comment>
<dbReference type="RefSeq" id="WP_236289396.1">
    <property type="nucleotide sequence ID" value="NZ_CAKMMW010000010.1"/>
</dbReference>
<reference evidence="1" key="1">
    <citation type="submission" date="2022-01" db="EMBL/GenBank/DDBJ databases">
        <authorList>
            <person name="Criscuolo A."/>
        </authorList>
    </citation>
    <scope>NUCLEOTIDE SEQUENCE</scope>
    <source>
        <strain evidence="1">CIP111891</strain>
    </source>
</reference>
<gene>
    <name evidence="1" type="ORF">PAECIP111891_03686</name>
</gene>